<name>A0A4S4LKC5_9AGAM</name>
<proteinExistence type="predicted"/>
<evidence type="ECO:0000256" key="1">
    <source>
        <dbReference type="SAM" id="MobiDB-lite"/>
    </source>
</evidence>
<dbReference type="Proteomes" id="UP000308199">
    <property type="component" value="Unassembled WGS sequence"/>
</dbReference>
<protein>
    <submittedName>
        <fullName evidence="2">Uncharacterized protein</fullName>
    </submittedName>
</protein>
<keyword evidence="3" id="KW-1185">Reference proteome</keyword>
<feature type="region of interest" description="Disordered" evidence="1">
    <location>
        <begin position="90"/>
        <end position="110"/>
    </location>
</feature>
<dbReference type="EMBL" id="SGPK01000037">
    <property type="protein sequence ID" value="THH10400.1"/>
    <property type="molecule type" value="Genomic_DNA"/>
</dbReference>
<evidence type="ECO:0000313" key="3">
    <source>
        <dbReference type="Proteomes" id="UP000308199"/>
    </source>
</evidence>
<comment type="caution">
    <text evidence="2">The sequence shown here is derived from an EMBL/GenBank/DDBJ whole genome shotgun (WGS) entry which is preliminary data.</text>
</comment>
<organism evidence="2 3">
    <name type="scientific">Phellinidium pouzarii</name>
    <dbReference type="NCBI Taxonomy" id="167371"/>
    <lineage>
        <taxon>Eukaryota</taxon>
        <taxon>Fungi</taxon>
        <taxon>Dikarya</taxon>
        <taxon>Basidiomycota</taxon>
        <taxon>Agaricomycotina</taxon>
        <taxon>Agaricomycetes</taxon>
        <taxon>Hymenochaetales</taxon>
        <taxon>Hymenochaetaceae</taxon>
        <taxon>Phellinidium</taxon>
    </lineage>
</organism>
<gene>
    <name evidence="2" type="ORF">EW145_g1355</name>
</gene>
<accession>A0A4S4LKC5</accession>
<evidence type="ECO:0000313" key="2">
    <source>
        <dbReference type="EMBL" id="THH10400.1"/>
    </source>
</evidence>
<dbReference type="AlphaFoldDB" id="A0A4S4LKC5"/>
<sequence>MPSESAPSSGNAKGALPTEAELTALAALIGSQSDEQADKDLPQLLAQLDRADSVARSMESKLDLLLAQLDGMVEGLESEQLEQSISEHVEAKADVERAGDVASRKQQSDE</sequence>
<reference evidence="2 3" key="1">
    <citation type="submission" date="2019-02" db="EMBL/GenBank/DDBJ databases">
        <title>Genome sequencing of the rare red list fungi Phellinidium pouzarii.</title>
        <authorList>
            <person name="Buettner E."/>
            <person name="Kellner H."/>
        </authorList>
    </citation>
    <scope>NUCLEOTIDE SEQUENCE [LARGE SCALE GENOMIC DNA]</scope>
    <source>
        <strain evidence="2 3">DSM 108285</strain>
    </source>
</reference>
<dbReference type="OrthoDB" id="2595043at2759"/>